<dbReference type="InterPro" id="IPR036259">
    <property type="entry name" value="MFS_trans_sf"/>
</dbReference>
<feature type="domain" description="Major facilitator superfamily (MFS) profile" evidence="7">
    <location>
        <begin position="37"/>
        <end position="444"/>
    </location>
</feature>
<keyword evidence="9" id="KW-1185">Reference proteome</keyword>
<dbReference type="CDD" id="cd17316">
    <property type="entry name" value="MFS_SV2_like"/>
    <property type="match status" value="1"/>
</dbReference>
<dbReference type="InterPro" id="IPR020846">
    <property type="entry name" value="MFS_dom"/>
</dbReference>
<proteinExistence type="predicted"/>
<keyword evidence="5 6" id="KW-0472">Membrane</keyword>
<evidence type="ECO:0000256" key="3">
    <source>
        <dbReference type="ARBA" id="ARBA00022692"/>
    </source>
</evidence>
<evidence type="ECO:0000256" key="2">
    <source>
        <dbReference type="ARBA" id="ARBA00022448"/>
    </source>
</evidence>
<comment type="subcellular location">
    <subcellularLocation>
        <location evidence="1">Cell membrane</location>
        <topology evidence="1">Multi-pass membrane protein</topology>
    </subcellularLocation>
</comment>
<evidence type="ECO:0000256" key="4">
    <source>
        <dbReference type="ARBA" id="ARBA00022989"/>
    </source>
</evidence>
<feature type="transmembrane region" description="Helical" evidence="6">
    <location>
        <begin position="261"/>
        <end position="282"/>
    </location>
</feature>
<dbReference type="PROSITE" id="PS00216">
    <property type="entry name" value="SUGAR_TRANSPORT_1"/>
    <property type="match status" value="1"/>
</dbReference>
<feature type="transmembrane region" description="Helical" evidence="6">
    <location>
        <begin position="191"/>
        <end position="210"/>
    </location>
</feature>
<evidence type="ECO:0000256" key="5">
    <source>
        <dbReference type="ARBA" id="ARBA00023136"/>
    </source>
</evidence>
<feature type="transmembrane region" description="Helical" evidence="6">
    <location>
        <begin position="397"/>
        <end position="415"/>
    </location>
</feature>
<keyword evidence="3 6" id="KW-0812">Transmembrane</keyword>
<dbReference type="Proteomes" id="UP001589810">
    <property type="component" value="Unassembled WGS sequence"/>
</dbReference>
<reference evidence="8 9" key="1">
    <citation type="submission" date="2024-09" db="EMBL/GenBank/DDBJ databases">
        <authorList>
            <person name="Sun Q."/>
            <person name="Mori K."/>
        </authorList>
    </citation>
    <scope>NUCLEOTIDE SEQUENCE [LARGE SCALE GENOMIC DNA]</scope>
    <source>
        <strain evidence="8 9">TBRC 1432</strain>
    </source>
</reference>
<feature type="transmembrane region" description="Helical" evidence="6">
    <location>
        <begin position="330"/>
        <end position="351"/>
    </location>
</feature>
<dbReference type="SUPFAM" id="SSF103473">
    <property type="entry name" value="MFS general substrate transporter"/>
    <property type="match status" value="1"/>
</dbReference>
<evidence type="ECO:0000313" key="9">
    <source>
        <dbReference type="Proteomes" id="UP001589810"/>
    </source>
</evidence>
<feature type="transmembrane region" description="Helical" evidence="6">
    <location>
        <begin position="161"/>
        <end position="185"/>
    </location>
</feature>
<dbReference type="PANTHER" id="PTHR23511:SF34">
    <property type="entry name" value="SYNAPTIC VESICLE GLYCOPROTEIN 2"/>
    <property type="match status" value="1"/>
</dbReference>
<evidence type="ECO:0000259" key="7">
    <source>
        <dbReference type="PROSITE" id="PS50850"/>
    </source>
</evidence>
<evidence type="ECO:0000256" key="1">
    <source>
        <dbReference type="ARBA" id="ARBA00004651"/>
    </source>
</evidence>
<protein>
    <submittedName>
        <fullName evidence="8">MFS transporter</fullName>
    </submittedName>
</protein>
<feature type="transmembrane region" description="Helical" evidence="6">
    <location>
        <begin position="357"/>
        <end position="377"/>
    </location>
</feature>
<feature type="transmembrane region" description="Helical" evidence="6">
    <location>
        <begin position="74"/>
        <end position="94"/>
    </location>
</feature>
<dbReference type="Gene3D" id="1.20.1250.20">
    <property type="entry name" value="MFS general substrate transporter like domains"/>
    <property type="match status" value="1"/>
</dbReference>
<feature type="transmembrane region" description="Helical" evidence="6">
    <location>
        <begin position="101"/>
        <end position="120"/>
    </location>
</feature>
<gene>
    <name evidence="8" type="ORF">ACFFH7_20595</name>
</gene>
<evidence type="ECO:0000313" key="8">
    <source>
        <dbReference type="EMBL" id="MFC0543915.1"/>
    </source>
</evidence>
<feature type="transmembrane region" description="Helical" evidence="6">
    <location>
        <begin position="126"/>
        <end position="149"/>
    </location>
</feature>
<name>A0ABV6MVP0_9PSEU</name>
<dbReference type="RefSeq" id="WP_273935402.1">
    <property type="nucleotide sequence ID" value="NZ_CP097263.1"/>
</dbReference>
<sequence length="453" mass="47078">MNAQLPVGTLGVAMVAGGEDVPARLERLPDSGWHLRVRWLIGVVTFFEGFDQLAIAYTLPSLSAEWGLSTGQQALAITSGSVGMLIGAASSGILADRVGRVNVVVLALAVTALSCMGLAISPGFGWFLVLRFIQGLGIGGEVPAAATYIGELAQSDRRGRFVLLYELVFPAGLTAVAIVAAWVVPVLGWRWVYGIGVLPALLVGPILRLVPESPRWLAASGRNERAVGVMERIERAVQRSTGRPLPPVVAITRAPSVRRRYLRRTVIVGLLWLFSYFANYGIASWLPTIYTGTFGLPVSTALTYSIATSVAGLLGAVAVALLVDRIGRRACLAGGSALAAVTFGVLAALGAGSPLQLLVLSAVGALFVFAVNLGLYLYAPELYPTPMRAAGASLGGVWNRVGVIAGPLVVGAFAANLGLPAAFAALGVAMLAAAVTAATAEETRGRTLEEISP</sequence>
<dbReference type="PANTHER" id="PTHR23511">
    <property type="entry name" value="SYNAPTIC VESICLE GLYCOPROTEIN 2"/>
    <property type="match status" value="1"/>
</dbReference>
<feature type="transmembrane region" description="Helical" evidence="6">
    <location>
        <begin position="302"/>
        <end position="323"/>
    </location>
</feature>
<dbReference type="PROSITE" id="PS00217">
    <property type="entry name" value="SUGAR_TRANSPORT_2"/>
    <property type="match status" value="1"/>
</dbReference>
<accession>A0ABV6MVP0</accession>
<organism evidence="8 9">
    <name type="scientific">Kutzneria chonburiensis</name>
    <dbReference type="NCBI Taxonomy" id="1483604"/>
    <lineage>
        <taxon>Bacteria</taxon>
        <taxon>Bacillati</taxon>
        <taxon>Actinomycetota</taxon>
        <taxon>Actinomycetes</taxon>
        <taxon>Pseudonocardiales</taxon>
        <taxon>Pseudonocardiaceae</taxon>
        <taxon>Kutzneria</taxon>
    </lineage>
</organism>
<evidence type="ECO:0000256" key="6">
    <source>
        <dbReference type="SAM" id="Phobius"/>
    </source>
</evidence>
<feature type="transmembrane region" description="Helical" evidence="6">
    <location>
        <begin position="421"/>
        <end position="440"/>
    </location>
</feature>
<dbReference type="Pfam" id="PF00083">
    <property type="entry name" value="Sugar_tr"/>
    <property type="match status" value="1"/>
</dbReference>
<feature type="transmembrane region" description="Helical" evidence="6">
    <location>
        <begin position="37"/>
        <end position="59"/>
    </location>
</feature>
<dbReference type="InterPro" id="IPR005828">
    <property type="entry name" value="MFS_sugar_transport-like"/>
</dbReference>
<dbReference type="PROSITE" id="PS50850">
    <property type="entry name" value="MFS"/>
    <property type="match status" value="1"/>
</dbReference>
<comment type="caution">
    <text evidence="8">The sequence shown here is derived from an EMBL/GenBank/DDBJ whole genome shotgun (WGS) entry which is preliminary data.</text>
</comment>
<keyword evidence="4 6" id="KW-1133">Transmembrane helix</keyword>
<dbReference type="EMBL" id="JBHLUD010000007">
    <property type="protein sequence ID" value="MFC0543915.1"/>
    <property type="molecule type" value="Genomic_DNA"/>
</dbReference>
<keyword evidence="2" id="KW-0813">Transport</keyword>
<dbReference type="InterPro" id="IPR005829">
    <property type="entry name" value="Sugar_transporter_CS"/>
</dbReference>